<dbReference type="STRING" id="6334.A0A0V1B4B8"/>
<organism evidence="2 3">
    <name type="scientific">Trichinella spiralis</name>
    <name type="common">Trichina worm</name>
    <dbReference type="NCBI Taxonomy" id="6334"/>
    <lineage>
        <taxon>Eukaryota</taxon>
        <taxon>Metazoa</taxon>
        <taxon>Ecdysozoa</taxon>
        <taxon>Nematoda</taxon>
        <taxon>Enoplea</taxon>
        <taxon>Dorylaimia</taxon>
        <taxon>Trichinellida</taxon>
        <taxon>Trichinellidae</taxon>
        <taxon>Trichinella</taxon>
    </lineage>
</organism>
<dbReference type="Proteomes" id="UP000054776">
    <property type="component" value="Unassembled WGS sequence"/>
</dbReference>
<protein>
    <submittedName>
        <fullName evidence="2">Uncharacterized protein</fullName>
    </submittedName>
</protein>
<accession>A0A0V1B4B8</accession>
<proteinExistence type="predicted"/>
<comment type="caution">
    <text evidence="2">The sequence shown here is derived from an EMBL/GenBank/DDBJ whole genome shotgun (WGS) entry which is preliminary data.</text>
</comment>
<dbReference type="InParanoid" id="A0A0V1B4B8"/>
<dbReference type="AlphaFoldDB" id="A0A0V1B4B8"/>
<name>A0A0V1B4B8_TRISP</name>
<feature type="region of interest" description="Disordered" evidence="1">
    <location>
        <begin position="33"/>
        <end position="56"/>
    </location>
</feature>
<sequence length="565" mass="63317">MTAVTVWPKPDIAVTKRWQVYSTKCDFFRTTKSSSQDGLKKSPTKETTALLRSPNDEEAYGPGFVQRLRRRFLTNTVHSQCIIQSEPLRCQRGKVQIDAVVAKSQQDRCETFTKAMADKTKRPQTTVHSSSVHKLKQKFESLSAGESNCHHQIQHHQPVSKHSSIAQAKLSKEYCTPLTTTTTDRKPLSNIKLYDEITILHHCCLSAVKTRSLDIPSDREKPMLAHAHQRLPASSGHDEAQIELINLSTINKKKSVAFVELLVTRFRELPCNGICRNIEKKRSFLPAGCSGFHSEKMTTATTVSNAGYAEMTALLEKFRRNRELKEIAFKKEQQTSLHSKMEMNNKSEHANETIDSNYQYPISPVEISSSKKWQHVRSPSYSINGRSQCKTTALKKPSSRASPLSSKLLNFDETNSNDENGAVATPKTLAELRQVATVVASYVNMPTSPLNGNGRPCLLIESASECSSAESDDVSKNYEFDGAYVIPRKSSLCSGTRASKLKDTLVGFSEEPPVAYVYLEETEAENFGLWTAGADISMDLYFCIKEQMRKERENNQDISQLSGRN</sequence>
<evidence type="ECO:0000256" key="1">
    <source>
        <dbReference type="SAM" id="MobiDB-lite"/>
    </source>
</evidence>
<evidence type="ECO:0000313" key="2">
    <source>
        <dbReference type="EMBL" id="KRY31347.1"/>
    </source>
</evidence>
<keyword evidence="3" id="KW-1185">Reference proteome</keyword>
<gene>
    <name evidence="2" type="ORF">T01_2151</name>
</gene>
<dbReference type="OrthoDB" id="5917309at2759"/>
<evidence type="ECO:0000313" key="3">
    <source>
        <dbReference type="Proteomes" id="UP000054776"/>
    </source>
</evidence>
<dbReference type="EMBL" id="JYDH01000120">
    <property type="protein sequence ID" value="KRY31347.1"/>
    <property type="molecule type" value="Genomic_DNA"/>
</dbReference>
<reference evidence="2 3" key="1">
    <citation type="submission" date="2015-01" db="EMBL/GenBank/DDBJ databases">
        <title>Evolution of Trichinella species and genotypes.</title>
        <authorList>
            <person name="Korhonen P.K."/>
            <person name="Edoardo P."/>
            <person name="Giuseppe L.R."/>
            <person name="Gasser R.B."/>
        </authorList>
    </citation>
    <scope>NUCLEOTIDE SEQUENCE [LARGE SCALE GENOMIC DNA]</scope>
    <source>
        <strain evidence="2">ISS3</strain>
    </source>
</reference>